<protein>
    <submittedName>
        <fullName evidence="2">Uncharacterized protein</fullName>
    </submittedName>
</protein>
<evidence type="ECO:0000256" key="1">
    <source>
        <dbReference type="SAM" id="MobiDB-lite"/>
    </source>
</evidence>
<accession>A0A452Z3M3</accession>
<evidence type="ECO:0000313" key="3">
    <source>
        <dbReference type="Proteomes" id="UP000015105"/>
    </source>
</evidence>
<feature type="region of interest" description="Disordered" evidence="1">
    <location>
        <begin position="19"/>
        <end position="39"/>
    </location>
</feature>
<keyword evidence="3" id="KW-1185">Reference proteome</keyword>
<reference evidence="3" key="2">
    <citation type="journal article" date="2017" name="Nat. Plants">
        <title>The Aegilops tauschii genome reveals multiple impacts of transposons.</title>
        <authorList>
            <person name="Zhao G."/>
            <person name="Zou C."/>
            <person name="Li K."/>
            <person name="Wang K."/>
            <person name="Li T."/>
            <person name="Gao L."/>
            <person name="Zhang X."/>
            <person name="Wang H."/>
            <person name="Yang Z."/>
            <person name="Liu X."/>
            <person name="Jiang W."/>
            <person name="Mao L."/>
            <person name="Kong X."/>
            <person name="Jiao Y."/>
            <person name="Jia J."/>
        </authorList>
    </citation>
    <scope>NUCLEOTIDE SEQUENCE [LARGE SCALE GENOMIC DNA]</scope>
    <source>
        <strain evidence="3">cv. AL8/78</strain>
    </source>
</reference>
<reference evidence="3" key="1">
    <citation type="journal article" date="2014" name="Science">
        <title>Ancient hybridizations among the ancestral genomes of bread wheat.</title>
        <authorList>
            <consortium name="International Wheat Genome Sequencing Consortium,"/>
            <person name="Marcussen T."/>
            <person name="Sandve S.R."/>
            <person name="Heier L."/>
            <person name="Spannagl M."/>
            <person name="Pfeifer M."/>
            <person name="Jakobsen K.S."/>
            <person name="Wulff B.B."/>
            <person name="Steuernagel B."/>
            <person name="Mayer K.F."/>
            <person name="Olsen O.A."/>
        </authorList>
    </citation>
    <scope>NUCLEOTIDE SEQUENCE [LARGE SCALE GENOMIC DNA]</scope>
    <source>
        <strain evidence="3">cv. AL8/78</strain>
    </source>
</reference>
<proteinExistence type="predicted"/>
<reference evidence="2" key="4">
    <citation type="submission" date="2019-03" db="UniProtKB">
        <authorList>
            <consortium name="EnsemblPlants"/>
        </authorList>
    </citation>
    <scope>IDENTIFICATION</scope>
</reference>
<reference evidence="2" key="5">
    <citation type="journal article" date="2021" name="G3 (Bethesda)">
        <title>Aegilops tauschii genome assembly Aet v5.0 features greater sequence contiguity and improved annotation.</title>
        <authorList>
            <person name="Wang L."/>
            <person name="Zhu T."/>
            <person name="Rodriguez J.C."/>
            <person name="Deal K.R."/>
            <person name="Dubcovsky J."/>
            <person name="McGuire P.E."/>
            <person name="Lux T."/>
            <person name="Spannagl M."/>
            <person name="Mayer K.F.X."/>
            <person name="Baldrich P."/>
            <person name="Meyers B.C."/>
            <person name="Huo N."/>
            <person name="Gu Y.Q."/>
            <person name="Zhou H."/>
            <person name="Devos K.M."/>
            <person name="Bennetzen J.L."/>
            <person name="Unver T."/>
            <person name="Budak H."/>
            <person name="Gulick P.J."/>
            <person name="Galiba G."/>
            <person name="Kalapos B."/>
            <person name="Nelson D.R."/>
            <person name="Li P."/>
            <person name="You F.M."/>
            <person name="Luo M.C."/>
            <person name="Dvorak J."/>
        </authorList>
    </citation>
    <scope>NUCLEOTIDE SEQUENCE [LARGE SCALE GENOMIC DNA]</scope>
    <source>
        <strain evidence="2">cv. AL8/78</strain>
    </source>
</reference>
<name>A0A452Z3M3_AEGTS</name>
<dbReference type="AlphaFoldDB" id="A0A452Z3M3"/>
<organism evidence="2 3">
    <name type="scientific">Aegilops tauschii subsp. strangulata</name>
    <name type="common">Goatgrass</name>
    <dbReference type="NCBI Taxonomy" id="200361"/>
    <lineage>
        <taxon>Eukaryota</taxon>
        <taxon>Viridiplantae</taxon>
        <taxon>Streptophyta</taxon>
        <taxon>Embryophyta</taxon>
        <taxon>Tracheophyta</taxon>
        <taxon>Spermatophyta</taxon>
        <taxon>Magnoliopsida</taxon>
        <taxon>Liliopsida</taxon>
        <taxon>Poales</taxon>
        <taxon>Poaceae</taxon>
        <taxon>BOP clade</taxon>
        <taxon>Pooideae</taxon>
        <taxon>Triticodae</taxon>
        <taxon>Triticeae</taxon>
        <taxon>Triticinae</taxon>
        <taxon>Aegilops</taxon>
    </lineage>
</organism>
<sequence length="64" mass="7271">HNEGLHMPRGIKVKEKTVRGSVRPVGGLEKAKTTKKKKIDDSLRLQPEMPFTNQMPTYNPILMV</sequence>
<dbReference type="Gramene" id="AET1Gv20621400.15">
    <property type="protein sequence ID" value="AET1Gv20621400.15"/>
    <property type="gene ID" value="AET1Gv20621400"/>
</dbReference>
<dbReference type="Proteomes" id="UP000015105">
    <property type="component" value="Chromosome 1D"/>
</dbReference>
<reference evidence="2" key="3">
    <citation type="journal article" date="2017" name="Nature">
        <title>Genome sequence of the progenitor of the wheat D genome Aegilops tauschii.</title>
        <authorList>
            <person name="Luo M.C."/>
            <person name="Gu Y.Q."/>
            <person name="Puiu D."/>
            <person name="Wang H."/>
            <person name="Twardziok S.O."/>
            <person name="Deal K.R."/>
            <person name="Huo N."/>
            <person name="Zhu T."/>
            <person name="Wang L."/>
            <person name="Wang Y."/>
            <person name="McGuire P.E."/>
            <person name="Liu S."/>
            <person name="Long H."/>
            <person name="Ramasamy R.K."/>
            <person name="Rodriguez J.C."/>
            <person name="Van S.L."/>
            <person name="Yuan L."/>
            <person name="Wang Z."/>
            <person name="Xia Z."/>
            <person name="Xiao L."/>
            <person name="Anderson O.D."/>
            <person name="Ouyang S."/>
            <person name="Liang Y."/>
            <person name="Zimin A.V."/>
            <person name="Pertea G."/>
            <person name="Qi P."/>
            <person name="Bennetzen J.L."/>
            <person name="Dai X."/>
            <person name="Dawson M.W."/>
            <person name="Muller H.G."/>
            <person name="Kugler K."/>
            <person name="Rivarola-Duarte L."/>
            <person name="Spannagl M."/>
            <person name="Mayer K.F.X."/>
            <person name="Lu F.H."/>
            <person name="Bevan M.W."/>
            <person name="Leroy P."/>
            <person name="Li P."/>
            <person name="You F.M."/>
            <person name="Sun Q."/>
            <person name="Liu Z."/>
            <person name="Lyons E."/>
            <person name="Wicker T."/>
            <person name="Salzberg S.L."/>
            <person name="Devos K.M."/>
            <person name="Dvorak J."/>
        </authorList>
    </citation>
    <scope>NUCLEOTIDE SEQUENCE [LARGE SCALE GENOMIC DNA]</scope>
    <source>
        <strain evidence="2">cv. AL8/78</strain>
    </source>
</reference>
<dbReference type="EnsemblPlants" id="AET1Gv20621400.15">
    <property type="protein sequence ID" value="AET1Gv20621400.15"/>
    <property type="gene ID" value="AET1Gv20621400"/>
</dbReference>
<evidence type="ECO:0000313" key="2">
    <source>
        <dbReference type="EnsemblPlants" id="AET1Gv20621400.15"/>
    </source>
</evidence>